<dbReference type="Pfam" id="PF19455">
    <property type="entry name" value="DUF5993"/>
    <property type="match status" value="1"/>
</dbReference>
<sequence>MIALLFALLAIAMVLAWIDHWRWSYILFGVTLLLSIYWLDYHATTPLKIIL</sequence>
<evidence type="ECO:0000313" key="2">
    <source>
        <dbReference type="EMBL" id="MDA4846833.1"/>
    </source>
</evidence>
<organism evidence="2 3">
    <name type="scientific">Hoeflea poritis</name>
    <dbReference type="NCBI Taxonomy" id="2993659"/>
    <lineage>
        <taxon>Bacteria</taxon>
        <taxon>Pseudomonadati</taxon>
        <taxon>Pseudomonadota</taxon>
        <taxon>Alphaproteobacteria</taxon>
        <taxon>Hyphomicrobiales</taxon>
        <taxon>Rhizobiaceae</taxon>
        <taxon>Hoeflea</taxon>
    </lineage>
</organism>
<keyword evidence="3" id="KW-1185">Reference proteome</keyword>
<proteinExistence type="predicted"/>
<dbReference type="EMBL" id="JAPJZH010000009">
    <property type="protein sequence ID" value="MDA4846833.1"/>
    <property type="molecule type" value="Genomic_DNA"/>
</dbReference>
<dbReference type="InterPro" id="IPR046035">
    <property type="entry name" value="DUF5993"/>
</dbReference>
<keyword evidence="1" id="KW-0812">Transmembrane</keyword>
<feature type="transmembrane region" description="Helical" evidence="1">
    <location>
        <begin position="26"/>
        <end position="43"/>
    </location>
</feature>
<evidence type="ECO:0000313" key="3">
    <source>
        <dbReference type="Proteomes" id="UP001148313"/>
    </source>
</evidence>
<dbReference type="RefSeq" id="WP_271090624.1">
    <property type="nucleotide sequence ID" value="NZ_JAPJZH010000009.1"/>
</dbReference>
<protein>
    <submittedName>
        <fullName evidence="2">DUF5993 family protein</fullName>
    </submittedName>
</protein>
<reference evidence="2" key="1">
    <citation type="submission" date="2022-11" db="EMBL/GenBank/DDBJ databases">
        <title>Hoeflea poritis sp. nov., isolated from scleractinian coral Porites lutea.</title>
        <authorList>
            <person name="Zhang G."/>
            <person name="Wei Q."/>
            <person name="Cai L."/>
        </authorList>
    </citation>
    <scope>NUCLEOTIDE SEQUENCE</scope>
    <source>
        <strain evidence="2">E7-10</strain>
    </source>
</reference>
<keyword evidence="1" id="KW-1133">Transmembrane helix</keyword>
<gene>
    <name evidence="2" type="ORF">OOZ53_15845</name>
</gene>
<name>A0ABT4VS35_9HYPH</name>
<comment type="caution">
    <text evidence="2">The sequence shown here is derived from an EMBL/GenBank/DDBJ whole genome shotgun (WGS) entry which is preliminary data.</text>
</comment>
<dbReference type="Proteomes" id="UP001148313">
    <property type="component" value="Unassembled WGS sequence"/>
</dbReference>
<keyword evidence="1" id="KW-0472">Membrane</keyword>
<accession>A0ABT4VS35</accession>
<evidence type="ECO:0000256" key="1">
    <source>
        <dbReference type="SAM" id="Phobius"/>
    </source>
</evidence>